<dbReference type="SMART" id="SM01381">
    <property type="entry name" value="7TM_GPCR_Srsx"/>
    <property type="match status" value="1"/>
</dbReference>
<dbReference type="GO" id="GO:0004930">
    <property type="term" value="F:G protein-coupled receptor activity"/>
    <property type="evidence" value="ECO:0007669"/>
    <property type="project" value="UniProtKB-KW"/>
</dbReference>
<dbReference type="AlphaFoldDB" id="A0A7D9J1B7"/>
<keyword evidence="5 10" id="KW-0297">G-protein coupled receptor</keyword>
<dbReference type="CDD" id="cd00637">
    <property type="entry name" value="7tm_classA_rhodopsin-like"/>
    <property type="match status" value="1"/>
</dbReference>
<keyword evidence="2" id="KW-1003">Cell membrane</keyword>
<evidence type="ECO:0000256" key="6">
    <source>
        <dbReference type="ARBA" id="ARBA00023136"/>
    </source>
</evidence>
<keyword evidence="3 10" id="KW-0812">Transmembrane</keyword>
<dbReference type="Pfam" id="PF00001">
    <property type="entry name" value="7tm_1"/>
    <property type="match status" value="2"/>
</dbReference>
<keyword evidence="12" id="KW-1185">Reference proteome</keyword>
<dbReference type="SUPFAM" id="SSF81321">
    <property type="entry name" value="Family A G protein-coupled receptor-like"/>
    <property type="match status" value="1"/>
</dbReference>
<dbReference type="PROSITE" id="PS50262">
    <property type="entry name" value="G_PROTEIN_RECEP_F1_2"/>
    <property type="match status" value="1"/>
</dbReference>
<keyword evidence="9 10" id="KW-0807">Transducer</keyword>
<keyword evidence="7 10" id="KW-0675">Receptor</keyword>
<comment type="caution">
    <text evidence="11">The sequence shown here is derived from an EMBL/GenBank/DDBJ whole genome shotgun (WGS) entry which is preliminary data.</text>
</comment>
<evidence type="ECO:0000256" key="10">
    <source>
        <dbReference type="RuleBase" id="RU000688"/>
    </source>
</evidence>
<protein>
    <submittedName>
        <fullName evidence="11">Adenosine receptor A2a-like</fullName>
    </submittedName>
</protein>
<dbReference type="PANTHER" id="PTHR24246">
    <property type="entry name" value="OLFACTORY RECEPTOR AND ADENOSINE RECEPTOR"/>
    <property type="match status" value="1"/>
</dbReference>
<dbReference type="InterPro" id="IPR000276">
    <property type="entry name" value="GPCR_Rhodpsn"/>
</dbReference>
<keyword evidence="6" id="KW-0472">Membrane</keyword>
<dbReference type="PANTHER" id="PTHR24246:SF27">
    <property type="entry name" value="ADENOSINE RECEPTOR, ISOFORM A"/>
    <property type="match status" value="1"/>
</dbReference>
<organism evidence="11 12">
    <name type="scientific">Paramuricea clavata</name>
    <name type="common">Red gorgonian</name>
    <name type="synonym">Violescent sea-whip</name>
    <dbReference type="NCBI Taxonomy" id="317549"/>
    <lineage>
        <taxon>Eukaryota</taxon>
        <taxon>Metazoa</taxon>
        <taxon>Cnidaria</taxon>
        <taxon>Anthozoa</taxon>
        <taxon>Octocorallia</taxon>
        <taxon>Malacalcyonacea</taxon>
        <taxon>Plexauridae</taxon>
        <taxon>Paramuricea</taxon>
    </lineage>
</organism>
<reference evidence="11" key="1">
    <citation type="submission" date="2020-04" db="EMBL/GenBank/DDBJ databases">
        <authorList>
            <person name="Alioto T."/>
            <person name="Alioto T."/>
            <person name="Gomez Garrido J."/>
        </authorList>
    </citation>
    <scope>NUCLEOTIDE SEQUENCE</scope>
    <source>
        <strain evidence="11">A484AB</strain>
    </source>
</reference>
<dbReference type="Gene3D" id="1.20.1070.10">
    <property type="entry name" value="Rhodopsin 7-helix transmembrane proteins"/>
    <property type="match status" value="1"/>
</dbReference>
<evidence type="ECO:0000313" key="12">
    <source>
        <dbReference type="Proteomes" id="UP001152795"/>
    </source>
</evidence>
<comment type="similarity">
    <text evidence="10">Belongs to the G-protein coupled receptor 1 family.</text>
</comment>
<sequence length="339" mass="38183">MLIVLAVVLDPNKNLRTPFNWLIVNMAVADLVVGILTDPSSVFIHMRESLGKKISNPEIIITHMSFFISCTASVLSISSLAVERYLAVRKPNTYRTRVTNKRIIFTVAGIWLISLSLPNIYFQVGSTLYAFIFVNASVFVAISITCLTYTLMWRKIKGRSQEITRNNGDVASPSSTECETPQSISRARQNPNTPNSIISSAQQTEAKVTQMFLVVLIAMFCCYVPATILIYLMNFCESCGCLAQHWFRDLQSIFILTNSSLNFCCYALQSSRFRSAFIKILKIKKANRRQHREVPAENVNSPQDVDIDNTADQNEEVRHHDMVKIEMTSNGLTNKGHVP</sequence>
<dbReference type="PRINTS" id="PR00237">
    <property type="entry name" value="GPCRRHODOPSN"/>
</dbReference>
<keyword evidence="8" id="KW-0325">Glycoprotein</keyword>
<dbReference type="Proteomes" id="UP001152795">
    <property type="component" value="Unassembled WGS sequence"/>
</dbReference>
<dbReference type="OrthoDB" id="5989093at2759"/>
<evidence type="ECO:0000256" key="9">
    <source>
        <dbReference type="ARBA" id="ARBA00023224"/>
    </source>
</evidence>
<gene>
    <name evidence="11" type="ORF">PACLA_8A010986</name>
</gene>
<evidence type="ECO:0000256" key="3">
    <source>
        <dbReference type="ARBA" id="ARBA00022692"/>
    </source>
</evidence>
<keyword evidence="4" id="KW-1133">Transmembrane helix</keyword>
<evidence type="ECO:0000313" key="11">
    <source>
        <dbReference type="EMBL" id="CAB4019355.1"/>
    </source>
</evidence>
<evidence type="ECO:0000256" key="2">
    <source>
        <dbReference type="ARBA" id="ARBA00022475"/>
    </source>
</evidence>
<evidence type="ECO:0000256" key="4">
    <source>
        <dbReference type="ARBA" id="ARBA00022989"/>
    </source>
</evidence>
<dbReference type="EMBL" id="CACRXK020010421">
    <property type="protein sequence ID" value="CAB4019355.1"/>
    <property type="molecule type" value="Genomic_DNA"/>
</dbReference>
<evidence type="ECO:0000256" key="1">
    <source>
        <dbReference type="ARBA" id="ARBA00004651"/>
    </source>
</evidence>
<evidence type="ECO:0000256" key="7">
    <source>
        <dbReference type="ARBA" id="ARBA00023170"/>
    </source>
</evidence>
<evidence type="ECO:0000256" key="5">
    <source>
        <dbReference type="ARBA" id="ARBA00023040"/>
    </source>
</evidence>
<comment type="subcellular location">
    <subcellularLocation>
        <location evidence="1">Cell membrane</location>
        <topology evidence="1">Multi-pass membrane protein</topology>
    </subcellularLocation>
</comment>
<proteinExistence type="inferred from homology"/>
<feature type="non-terminal residue" evidence="11">
    <location>
        <position position="339"/>
    </location>
</feature>
<dbReference type="PROSITE" id="PS00237">
    <property type="entry name" value="G_PROTEIN_RECEP_F1_1"/>
    <property type="match status" value="1"/>
</dbReference>
<name>A0A7D9J1B7_PARCT</name>
<dbReference type="InterPro" id="IPR017452">
    <property type="entry name" value="GPCR_Rhodpsn_7TM"/>
</dbReference>
<evidence type="ECO:0000256" key="8">
    <source>
        <dbReference type="ARBA" id="ARBA00023180"/>
    </source>
</evidence>
<dbReference type="GO" id="GO:0005886">
    <property type="term" value="C:plasma membrane"/>
    <property type="evidence" value="ECO:0007669"/>
    <property type="project" value="UniProtKB-SubCell"/>
</dbReference>
<accession>A0A7D9J1B7</accession>